<evidence type="ECO:0000313" key="4">
    <source>
        <dbReference type="Proteomes" id="UP001230220"/>
    </source>
</evidence>
<dbReference type="InterPro" id="IPR004341">
    <property type="entry name" value="CAT_RNA-bd_dom"/>
</dbReference>
<organism evidence="3 4">
    <name type="scientific">Breznakia pachnodae</name>
    <dbReference type="NCBI Taxonomy" id="265178"/>
    <lineage>
        <taxon>Bacteria</taxon>
        <taxon>Bacillati</taxon>
        <taxon>Bacillota</taxon>
        <taxon>Erysipelotrichia</taxon>
        <taxon>Erysipelotrichales</taxon>
        <taxon>Erysipelotrichaceae</taxon>
        <taxon>Breznakia</taxon>
    </lineage>
</organism>
<name>A0ABU0E8H6_9FIRM</name>
<dbReference type="SUPFAM" id="SSF63520">
    <property type="entry name" value="PTS-regulatory domain, PRD"/>
    <property type="match status" value="2"/>
</dbReference>
<accession>A0ABU0E8H6</accession>
<reference evidence="3 4" key="1">
    <citation type="submission" date="2023-07" db="EMBL/GenBank/DDBJ databases">
        <title>Genomic Encyclopedia of Type Strains, Phase IV (KMG-IV): sequencing the most valuable type-strain genomes for metagenomic binning, comparative biology and taxonomic classification.</title>
        <authorList>
            <person name="Goeker M."/>
        </authorList>
    </citation>
    <scope>NUCLEOTIDE SEQUENCE [LARGE SCALE GENOMIC DNA]</scope>
    <source>
        <strain evidence="3 4">DSM 16784</strain>
    </source>
</reference>
<dbReference type="InterPro" id="IPR050661">
    <property type="entry name" value="BglG_antiterminators"/>
</dbReference>
<dbReference type="Gene3D" id="1.10.1790.10">
    <property type="entry name" value="PRD domain"/>
    <property type="match status" value="2"/>
</dbReference>
<dbReference type="RefSeq" id="WP_307411457.1">
    <property type="nucleotide sequence ID" value="NZ_JAUSUR010000009.1"/>
</dbReference>
<proteinExistence type="predicted"/>
<dbReference type="PROSITE" id="PS51372">
    <property type="entry name" value="PRD_2"/>
    <property type="match status" value="2"/>
</dbReference>
<dbReference type="SUPFAM" id="SSF50151">
    <property type="entry name" value="SacY-like RNA-binding domain"/>
    <property type="match status" value="1"/>
</dbReference>
<dbReference type="Gene3D" id="2.30.24.10">
    <property type="entry name" value="CAT RNA-binding domain"/>
    <property type="match status" value="1"/>
</dbReference>
<feature type="domain" description="PRD" evidence="2">
    <location>
        <begin position="171"/>
        <end position="281"/>
    </location>
</feature>
<dbReference type="Proteomes" id="UP001230220">
    <property type="component" value="Unassembled WGS sequence"/>
</dbReference>
<gene>
    <name evidence="3" type="ORF">J2S15_003780</name>
</gene>
<dbReference type="Pfam" id="PF00874">
    <property type="entry name" value="PRD"/>
    <property type="match status" value="2"/>
</dbReference>
<keyword evidence="1" id="KW-0677">Repeat</keyword>
<comment type="caution">
    <text evidence="3">The sequence shown here is derived from an EMBL/GenBank/DDBJ whole genome shotgun (WGS) entry which is preliminary data.</text>
</comment>
<dbReference type="PANTHER" id="PTHR30185">
    <property type="entry name" value="CRYPTIC BETA-GLUCOSIDE BGL OPERON ANTITERMINATOR"/>
    <property type="match status" value="1"/>
</dbReference>
<dbReference type="EMBL" id="JAUSUR010000009">
    <property type="protein sequence ID" value="MDQ0363019.1"/>
    <property type="molecule type" value="Genomic_DNA"/>
</dbReference>
<evidence type="ECO:0000259" key="2">
    <source>
        <dbReference type="PROSITE" id="PS51372"/>
    </source>
</evidence>
<dbReference type="InterPro" id="IPR036650">
    <property type="entry name" value="CAT_RNA-bd_dom_sf"/>
</dbReference>
<evidence type="ECO:0000313" key="3">
    <source>
        <dbReference type="EMBL" id="MDQ0363019.1"/>
    </source>
</evidence>
<protein>
    <submittedName>
        <fullName evidence="3">Beta-glucoside operon transcriptional antiterminator</fullName>
    </submittedName>
</protein>
<dbReference type="InterPro" id="IPR011608">
    <property type="entry name" value="PRD"/>
</dbReference>
<dbReference type="SMART" id="SM01061">
    <property type="entry name" value="CAT_RBD"/>
    <property type="match status" value="1"/>
</dbReference>
<sequence>MKVVKRLNNNVVIADDKGQEIILSGRGLGFGVYPNDEVNEELIERRYVFDKRDDIDRWTQSLNSIPIEVFSLSEKIVETVKEKFNCKLSPNIIITLADHIDYAISRHKEYIELRNPLKWDINLLYPEEIEMAKVALDIVNDEMNIRLSDDEVSFIAMHFVNARSNEGQEMSETLKVTKILADIISIIQITMKVELNEESFHYTRLLTHIRYFINRQLHNETVDTEIDTIDTLIRDRYPKEFNCSQVIAKYLLTNYGWEIGEEEKIFLTIHIIRVVSKAQEGEKNEN</sequence>
<keyword evidence="4" id="KW-1185">Reference proteome</keyword>
<evidence type="ECO:0000256" key="1">
    <source>
        <dbReference type="ARBA" id="ARBA00022737"/>
    </source>
</evidence>
<dbReference type="InterPro" id="IPR036634">
    <property type="entry name" value="PRD_sf"/>
</dbReference>
<dbReference type="Pfam" id="PF03123">
    <property type="entry name" value="CAT_RBD"/>
    <property type="match status" value="1"/>
</dbReference>
<feature type="domain" description="PRD" evidence="2">
    <location>
        <begin position="64"/>
        <end position="169"/>
    </location>
</feature>
<dbReference type="PANTHER" id="PTHR30185:SF15">
    <property type="entry name" value="CRYPTIC BETA-GLUCOSIDE BGL OPERON ANTITERMINATOR"/>
    <property type="match status" value="1"/>
</dbReference>